<dbReference type="EMBL" id="SNRW01012535">
    <property type="protein sequence ID" value="KAA6373698.1"/>
    <property type="molecule type" value="Genomic_DNA"/>
</dbReference>
<evidence type="ECO:0000256" key="1">
    <source>
        <dbReference type="SAM" id="MobiDB-lite"/>
    </source>
</evidence>
<name>A0A5J4UTF6_9EUKA</name>
<accession>A0A5J4UTF6</accession>
<dbReference type="AlphaFoldDB" id="A0A5J4UTF6"/>
<protein>
    <submittedName>
        <fullName evidence="2">Uncharacterized protein</fullName>
    </submittedName>
</protein>
<evidence type="ECO:0000313" key="2">
    <source>
        <dbReference type="EMBL" id="KAA6373698.1"/>
    </source>
</evidence>
<dbReference type="Proteomes" id="UP000324800">
    <property type="component" value="Unassembled WGS sequence"/>
</dbReference>
<comment type="caution">
    <text evidence="2">The sequence shown here is derived from an EMBL/GenBank/DDBJ whole genome shotgun (WGS) entry which is preliminary data.</text>
</comment>
<evidence type="ECO:0000313" key="3">
    <source>
        <dbReference type="Proteomes" id="UP000324800"/>
    </source>
</evidence>
<proteinExistence type="predicted"/>
<organism evidence="2 3">
    <name type="scientific">Streblomastix strix</name>
    <dbReference type="NCBI Taxonomy" id="222440"/>
    <lineage>
        <taxon>Eukaryota</taxon>
        <taxon>Metamonada</taxon>
        <taxon>Preaxostyla</taxon>
        <taxon>Oxymonadida</taxon>
        <taxon>Streblomastigidae</taxon>
        <taxon>Streblomastix</taxon>
    </lineage>
</organism>
<sequence>MVNGRSQIDPACDSGHSGDSGHMGNSYHSPMIQIYGIMVNGRSQIDPACDTGHSGHSGHMGNSYHSPMIQIYGIWQMADKNVGSQNFCSVPFLVPPRQITSLAHSTGMHILICGTKWNNFKLNPCHISIAWTFQSISPLHQSFSLFFIFSHNQQSIHSFQALYL</sequence>
<reference evidence="2 3" key="1">
    <citation type="submission" date="2019-03" db="EMBL/GenBank/DDBJ databases">
        <title>Single cell metagenomics reveals metabolic interactions within the superorganism composed of flagellate Streblomastix strix and complex community of Bacteroidetes bacteria on its surface.</title>
        <authorList>
            <person name="Treitli S.C."/>
            <person name="Kolisko M."/>
            <person name="Husnik F."/>
            <person name="Keeling P."/>
            <person name="Hampl V."/>
        </authorList>
    </citation>
    <scope>NUCLEOTIDE SEQUENCE [LARGE SCALE GENOMIC DNA]</scope>
    <source>
        <strain evidence="2">ST1C</strain>
    </source>
</reference>
<feature type="region of interest" description="Disordered" evidence="1">
    <location>
        <begin position="1"/>
        <end position="20"/>
    </location>
</feature>
<gene>
    <name evidence="2" type="ORF">EZS28_030777</name>
</gene>